<dbReference type="Gene3D" id="3.30.420.40">
    <property type="match status" value="1"/>
</dbReference>
<dbReference type="GO" id="GO:0004309">
    <property type="term" value="F:exopolyphosphatase activity"/>
    <property type="evidence" value="ECO:0007669"/>
    <property type="project" value="UniProtKB-EC"/>
</dbReference>
<dbReference type="PANTHER" id="PTHR30005">
    <property type="entry name" value="EXOPOLYPHOSPHATASE"/>
    <property type="match status" value="1"/>
</dbReference>
<dbReference type="STRING" id="454171.CP488_01173"/>
<protein>
    <submittedName>
        <fullName evidence="3">Ppx/GppA phosphatase</fullName>
        <ecNumber evidence="3">3.6.1.11</ecNumber>
        <ecNumber evidence="3">3.6.1.40</ecNumber>
    </submittedName>
</protein>
<evidence type="ECO:0000259" key="2">
    <source>
        <dbReference type="Pfam" id="PF02541"/>
    </source>
</evidence>
<dbReference type="HOGENOM" id="CLU_025908_1_2_0"/>
<dbReference type="PATRIC" id="fig|1303518.3.peg.3020"/>
<reference evidence="4" key="1">
    <citation type="submission" date="2013-03" db="EMBL/GenBank/DDBJ databases">
        <title>Genome sequence of Chthonomonas calidirosea, the first sequenced genome from the Armatimonadetes phylum (formally candidate division OP10).</title>
        <authorList>
            <person name="Lee K.C.Y."/>
            <person name="Morgan X.C."/>
            <person name="Dunfield P.F."/>
            <person name="Tamas I."/>
            <person name="Houghton K.M."/>
            <person name="Vyssotski M."/>
            <person name="Ryan J.L.J."/>
            <person name="Lagutin K."/>
            <person name="McDonald I.R."/>
            <person name="Stott M.B."/>
        </authorList>
    </citation>
    <scope>NUCLEOTIDE SEQUENCE [LARGE SCALE GENOMIC DNA]</scope>
    <source>
        <strain evidence="4">DSM 23976 / ICMP 18418 / T49</strain>
    </source>
</reference>
<dbReference type="Pfam" id="PF02541">
    <property type="entry name" value="Ppx-GppA"/>
    <property type="match status" value="1"/>
</dbReference>
<evidence type="ECO:0000256" key="1">
    <source>
        <dbReference type="ARBA" id="ARBA00007125"/>
    </source>
</evidence>
<keyword evidence="4" id="KW-1185">Reference proteome</keyword>
<proteinExistence type="inferred from homology"/>
<keyword evidence="3" id="KW-0378">Hydrolase</keyword>
<dbReference type="OrthoDB" id="9807195at2"/>
<dbReference type="InParanoid" id="S0EYF6"/>
<dbReference type="PANTHER" id="PTHR30005:SF0">
    <property type="entry name" value="RETROGRADE REGULATION PROTEIN 2"/>
    <property type="match status" value="1"/>
</dbReference>
<comment type="similarity">
    <text evidence="1">Belongs to the GppA/Ppx family.</text>
</comment>
<accession>S0EYF6</accession>
<dbReference type="SUPFAM" id="SSF53067">
    <property type="entry name" value="Actin-like ATPase domain"/>
    <property type="match status" value="2"/>
</dbReference>
<dbReference type="EMBL" id="HF951689">
    <property type="protein sequence ID" value="CCW36700.1"/>
    <property type="molecule type" value="Genomic_DNA"/>
</dbReference>
<dbReference type="KEGG" id="ccz:CCALI_02915"/>
<dbReference type="AlphaFoldDB" id="S0EYF6"/>
<dbReference type="EC" id="3.6.1.40" evidence="3"/>
<dbReference type="CDD" id="cd24054">
    <property type="entry name" value="ASKHA_NBD_AaPPX-GppA_MtPPX2-like"/>
    <property type="match status" value="1"/>
</dbReference>
<dbReference type="InterPro" id="IPR050273">
    <property type="entry name" value="GppA/Ppx_hydrolase"/>
</dbReference>
<dbReference type="Proteomes" id="UP000014227">
    <property type="component" value="Chromosome I"/>
</dbReference>
<organism evidence="3 4">
    <name type="scientific">Chthonomonas calidirosea (strain DSM 23976 / ICMP 18418 / T49)</name>
    <dbReference type="NCBI Taxonomy" id="1303518"/>
    <lineage>
        <taxon>Bacteria</taxon>
        <taxon>Bacillati</taxon>
        <taxon>Armatimonadota</taxon>
        <taxon>Chthonomonadia</taxon>
        <taxon>Chthonomonadales</taxon>
        <taxon>Chthonomonadaceae</taxon>
        <taxon>Chthonomonas</taxon>
    </lineage>
</organism>
<dbReference type="EC" id="3.6.1.11" evidence="3"/>
<dbReference type="GO" id="GO:0008894">
    <property type="term" value="F:guanosine-5'-triphosphate,3'-diphosphate diphosphatase activity"/>
    <property type="evidence" value="ECO:0007669"/>
    <property type="project" value="UniProtKB-EC"/>
</dbReference>
<sequence length="317" mass="34319">MTATAPRIVAAIDVGTNSVKIIVVDATAGCERLLYENTLICRLGEGMQAYGMRLKEAAIRRTLEALEELVQQARAHGAQQIAAVGTAALREAQNRDEFLQRAQERLGIPIEVISGTEEARLSYLAVRRDPMWRESPRLMVVDIGGGSTEVIVGDSAGKDIAFRVSLEVGAVRLTERFLRSDPPTLAQLDGASQAVRAALEHLPATLRQRPCTLVGVGGTIANLAAIDKGGVQSATELHHHVIPVARLDQILRRLATLSIEERKTIPGLEPARADIIVAGALILSLLLSHLEAEQIAVSIRGLRWGLLYDRFCHETSS</sequence>
<dbReference type="RefSeq" id="WP_016484204.1">
    <property type="nucleotide sequence ID" value="NC_021487.1"/>
</dbReference>
<dbReference type="InterPro" id="IPR043129">
    <property type="entry name" value="ATPase_NBD"/>
</dbReference>
<feature type="domain" description="Ppx/GppA phosphatase N-terminal" evidence="2">
    <location>
        <begin position="23"/>
        <end position="310"/>
    </location>
</feature>
<dbReference type="InterPro" id="IPR003695">
    <property type="entry name" value="Ppx_GppA_N"/>
</dbReference>
<gene>
    <name evidence="3" type="ORF">CCALI_02915</name>
</gene>
<dbReference type="Gene3D" id="3.30.420.150">
    <property type="entry name" value="Exopolyphosphatase. Domain 2"/>
    <property type="match status" value="1"/>
</dbReference>
<evidence type="ECO:0000313" key="3">
    <source>
        <dbReference type="EMBL" id="CCW36700.1"/>
    </source>
</evidence>
<name>S0EYF6_CHTCT</name>
<dbReference type="eggNOG" id="COG0248">
    <property type="taxonomic scope" value="Bacteria"/>
</dbReference>
<evidence type="ECO:0000313" key="4">
    <source>
        <dbReference type="Proteomes" id="UP000014227"/>
    </source>
</evidence>